<gene>
    <name evidence="1" type="ORF">DPMN_157031</name>
</gene>
<protein>
    <submittedName>
        <fullName evidence="1">Uncharacterized protein</fullName>
    </submittedName>
</protein>
<evidence type="ECO:0000313" key="1">
    <source>
        <dbReference type="EMBL" id="KAH3779231.1"/>
    </source>
</evidence>
<reference evidence="1" key="2">
    <citation type="submission" date="2020-11" db="EMBL/GenBank/DDBJ databases">
        <authorList>
            <person name="McCartney M.A."/>
            <person name="Auch B."/>
            <person name="Kono T."/>
            <person name="Mallez S."/>
            <person name="Becker A."/>
            <person name="Gohl D.M."/>
            <person name="Silverstein K.A.T."/>
            <person name="Koren S."/>
            <person name="Bechman K.B."/>
            <person name="Herman A."/>
            <person name="Abrahante J.E."/>
            <person name="Garbe J."/>
        </authorList>
    </citation>
    <scope>NUCLEOTIDE SEQUENCE</scope>
    <source>
        <strain evidence="1">Duluth1</strain>
        <tissue evidence="1">Whole animal</tissue>
    </source>
</reference>
<proteinExistence type="predicted"/>
<comment type="caution">
    <text evidence="1">The sequence shown here is derived from an EMBL/GenBank/DDBJ whole genome shotgun (WGS) entry which is preliminary data.</text>
</comment>
<sequence length="82" mass="9460">MGRDADKGCNYDKGGNYDDKGLTEYKGYTYAISCTDDKGCYDNAFHEGIKVYFELICKTRLFRFDPFIQLPVNNNTNTYDVK</sequence>
<evidence type="ECO:0000313" key="2">
    <source>
        <dbReference type="Proteomes" id="UP000828390"/>
    </source>
</evidence>
<reference evidence="1" key="1">
    <citation type="journal article" date="2019" name="bioRxiv">
        <title>The Genome of the Zebra Mussel, Dreissena polymorpha: A Resource for Invasive Species Research.</title>
        <authorList>
            <person name="McCartney M.A."/>
            <person name="Auch B."/>
            <person name="Kono T."/>
            <person name="Mallez S."/>
            <person name="Zhang Y."/>
            <person name="Obille A."/>
            <person name="Becker A."/>
            <person name="Abrahante J.E."/>
            <person name="Garbe J."/>
            <person name="Badalamenti J.P."/>
            <person name="Herman A."/>
            <person name="Mangelson H."/>
            <person name="Liachko I."/>
            <person name="Sullivan S."/>
            <person name="Sone E.D."/>
            <person name="Koren S."/>
            <person name="Silverstein K.A.T."/>
            <person name="Beckman K.B."/>
            <person name="Gohl D.M."/>
        </authorList>
    </citation>
    <scope>NUCLEOTIDE SEQUENCE</scope>
    <source>
        <strain evidence="1">Duluth1</strain>
        <tissue evidence="1">Whole animal</tissue>
    </source>
</reference>
<organism evidence="1 2">
    <name type="scientific">Dreissena polymorpha</name>
    <name type="common">Zebra mussel</name>
    <name type="synonym">Mytilus polymorpha</name>
    <dbReference type="NCBI Taxonomy" id="45954"/>
    <lineage>
        <taxon>Eukaryota</taxon>
        <taxon>Metazoa</taxon>
        <taxon>Spiralia</taxon>
        <taxon>Lophotrochozoa</taxon>
        <taxon>Mollusca</taxon>
        <taxon>Bivalvia</taxon>
        <taxon>Autobranchia</taxon>
        <taxon>Heteroconchia</taxon>
        <taxon>Euheterodonta</taxon>
        <taxon>Imparidentia</taxon>
        <taxon>Neoheterodontei</taxon>
        <taxon>Myida</taxon>
        <taxon>Dreissenoidea</taxon>
        <taxon>Dreissenidae</taxon>
        <taxon>Dreissena</taxon>
    </lineage>
</organism>
<dbReference type="EMBL" id="JAIWYP010000008">
    <property type="protein sequence ID" value="KAH3779231.1"/>
    <property type="molecule type" value="Genomic_DNA"/>
</dbReference>
<dbReference type="Proteomes" id="UP000828390">
    <property type="component" value="Unassembled WGS sequence"/>
</dbReference>
<keyword evidence="2" id="KW-1185">Reference proteome</keyword>
<dbReference type="AlphaFoldDB" id="A0A9D4EIJ6"/>
<name>A0A9D4EIJ6_DREPO</name>
<accession>A0A9D4EIJ6</accession>